<keyword evidence="3 7" id="KW-1133">Transmembrane helix</keyword>
<organism evidence="9 10">
    <name type="scientific">Notoacmeibacter marinus</name>
    <dbReference type="NCBI Taxonomy" id="1876515"/>
    <lineage>
        <taxon>Bacteria</taxon>
        <taxon>Pseudomonadati</taxon>
        <taxon>Pseudomonadota</taxon>
        <taxon>Alphaproteobacteria</taxon>
        <taxon>Hyphomicrobiales</taxon>
        <taxon>Notoacmeibacteraceae</taxon>
        <taxon>Notoacmeibacter</taxon>
    </lineage>
</organism>
<evidence type="ECO:0000256" key="8">
    <source>
        <dbReference type="SAM" id="MobiDB-lite"/>
    </source>
</evidence>
<keyword evidence="7" id="KW-0997">Cell inner membrane</keyword>
<evidence type="ECO:0000256" key="5">
    <source>
        <dbReference type="ARBA" id="ARBA00023239"/>
    </source>
</evidence>
<dbReference type="AlphaFoldDB" id="A0A231UTY0"/>
<comment type="function">
    <text evidence="7">Functions as a peptidoglycan terminase that cleaves nascent peptidoglycan strands endolytically to terminate their elongation.</text>
</comment>
<keyword evidence="10" id="KW-1185">Reference proteome</keyword>
<sequence>MNESERPSIASPAASSETDAVRPRSRTARNQFVIFFNFLFTLAVLAVIGVGGMIWYSLNVFDRPSERSRPALFAVEPGSGLSTIAANLADRGLISDAQIFKIATRAYGLDGSLKAGEYEIPPKASMRDILQMMQRGDVLEYRVTIPEGWTTHQALARIESNAALTGDMPEEAPPEGSLIADTIVFQRGLDRQALIDDMQQRQRELVQRIWEGRDPDLPIETVEEFVTLASIVEKETGIAEERPEVAAVFVNRLRKGMRLQSDPTIIYGLFGGQGKPADRPIYRSDITKETPYNTYTINGLPPGPIATPGKDALKAVANPAETDALYFVADGSGGHAFATTLDEHNANVRAWRKIEAERGIPDDELGPVQGDDPVPGQ</sequence>
<name>A0A231UTY0_9HYPH</name>
<dbReference type="InterPro" id="IPR003770">
    <property type="entry name" value="MLTG-like"/>
</dbReference>
<comment type="similarity">
    <text evidence="7">Belongs to the transglycosylase MltG family.</text>
</comment>
<dbReference type="GO" id="GO:0009252">
    <property type="term" value="P:peptidoglycan biosynthetic process"/>
    <property type="evidence" value="ECO:0007669"/>
    <property type="project" value="UniProtKB-UniRule"/>
</dbReference>
<evidence type="ECO:0000256" key="1">
    <source>
        <dbReference type="ARBA" id="ARBA00022475"/>
    </source>
</evidence>
<dbReference type="EC" id="4.2.2.29" evidence="7"/>
<dbReference type="Gene3D" id="3.30.160.60">
    <property type="entry name" value="Classic Zinc Finger"/>
    <property type="match status" value="1"/>
</dbReference>
<dbReference type="NCBIfam" id="TIGR00247">
    <property type="entry name" value="endolytic transglycosylase MltG"/>
    <property type="match status" value="1"/>
</dbReference>
<comment type="catalytic activity">
    <reaction evidence="7">
        <text>a peptidoglycan chain = a peptidoglycan chain with N-acetyl-1,6-anhydromuramyl-[peptide] at the reducing end + a peptidoglycan chain with N-acetylglucosamine at the non-reducing end.</text>
        <dbReference type="EC" id="4.2.2.29"/>
    </reaction>
</comment>
<dbReference type="CDD" id="cd08010">
    <property type="entry name" value="MltG_like"/>
    <property type="match status" value="1"/>
</dbReference>
<evidence type="ECO:0000313" key="10">
    <source>
        <dbReference type="Proteomes" id="UP000215405"/>
    </source>
</evidence>
<gene>
    <name evidence="7" type="primary">mltG</name>
    <name evidence="9" type="ORF">B7H23_14210</name>
</gene>
<keyword evidence="4 7" id="KW-0472">Membrane</keyword>
<feature type="transmembrane region" description="Helical" evidence="7">
    <location>
        <begin position="32"/>
        <end position="58"/>
    </location>
</feature>
<dbReference type="EMBL" id="NBYO01000003">
    <property type="protein sequence ID" value="OXS99321.1"/>
    <property type="molecule type" value="Genomic_DNA"/>
</dbReference>
<evidence type="ECO:0000256" key="6">
    <source>
        <dbReference type="ARBA" id="ARBA00023316"/>
    </source>
</evidence>
<comment type="caution">
    <text evidence="9">The sequence shown here is derived from an EMBL/GenBank/DDBJ whole genome shotgun (WGS) entry which is preliminary data.</text>
</comment>
<dbReference type="Pfam" id="PF02618">
    <property type="entry name" value="YceG"/>
    <property type="match status" value="1"/>
</dbReference>
<keyword evidence="2 7" id="KW-0812">Transmembrane</keyword>
<evidence type="ECO:0000313" key="9">
    <source>
        <dbReference type="EMBL" id="OXS99321.1"/>
    </source>
</evidence>
<dbReference type="RefSeq" id="WP_094078100.1">
    <property type="nucleotide sequence ID" value="NZ_NBYO01000003.1"/>
</dbReference>
<keyword evidence="1 7" id="KW-1003">Cell membrane</keyword>
<dbReference type="PANTHER" id="PTHR30518:SF2">
    <property type="entry name" value="ENDOLYTIC MUREIN TRANSGLYCOSYLASE"/>
    <property type="match status" value="1"/>
</dbReference>
<dbReference type="GO" id="GO:0008932">
    <property type="term" value="F:lytic endotransglycosylase activity"/>
    <property type="evidence" value="ECO:0007669"/>
    <property type="project" value="UniProtKB-UniRule"/>
</dbReference>
<proteinExistence type="inferred from homology"/>
<comment type="subcellular location">
    <subcellularLocation>
        <location evidence="7">Cell inner membrane</location>
        <topology evidence="7">Single-pass membrane protein</topology>
    </subcellularLocation>
</comment>
<evidence type="ECO:0000256" key="7">
    <source>
        <dbReference type="HAMAP-Rule" id="MF_02065"/>
    </source>
</evidence>
<keyword evidence="5 7" id="KW-0456">Lyase</keyword>
<feature type="region of interest" description="Disordered" evidence="8">
    <location>
        <begin position="1"/>
        <end position="22"/>
    </location>
</feature>
<dbReference type="GO" id="GO:0071555">
    <property type="term" value="P:cell wall organization"/>
    <property type="evidence" value="ECO:0007669"/>
    <property type="project" value="UniProtKB-KW"/>
</dbReference>
<protein>
    <recommendedName>
        <fullName evidence="7">Endolytic murein transglycosylase</fullName>
        <ecNumber evidence="7">4.2.2.29</ecNumber>
    </recommendedName>
    <alternativeName>
        <fullName evidence="7">Peptidoglycan lytic transglycosylase</fullName>
    </alternativeName>
    <alternativeName>
        <fullName evidence="7">Peptidoglycan polymerization terminase</fullName>
    </alternativeName>
</protein>
<keyword evidence="6 7" id="KW-0961">Cell wall biogenesis/degradation</keyword>
<dbReference type="PANTHER" id="PTHR30518">
    <property type="entry name" value="ENDOLYTIC MUREIN TRANSGLYCOSYLASE"/>
    <property type="match status" value="1"/>
</dbReference>
<accession>A0A231UTY0</accession>
<evidence type="ECO:0000256" key="3">
    <source>
        <dbReference type="ARBA" id="ARBA00022989"/>
    </source>
</evidence>
<dbReference type="GO" id="GO:0005886">
    <property type="term" value="C:plasma membrane"/>
    <property type="evidence" value="ECO:0007669"/>
    <property type="project" value="UniProtKB-SubCell"/>
</dbReference>
<dbReference type="Gene3D" id="3.30.1490.480">
    <property type="entry name" value="Endolytic murein transglycosylase"/>
    <property type="match status" value="1"/>
</dbReference>
<dbReference type="Proteomes" id="UP000215405">
    <property type="component" value="Unassembled WGS sequence"/>
</dbReference>
<feature type="region of interest" description="Disordered" evidence="8">
    <location>
        <begin position="357"/>
        <end position="377"/>
    </location>
</feature>
<evidence type="ECO:0000256" key="2">
    <source>
        <dbReference type="ARBA" id="ARBA00022692"/>
    </source>
</evidence>
<evidence type="ECO:0000256" key="4">
    <source>
        <dbReference type="ARBA" id="ARBA00023136"/>
    </source>
</evidence>
<feature type="site" description="Important for catalytic activity" evidence="7">
    <location>
        <position position="235"/>
    </location>
</feature>
<dbReference type="HAMAP" id="MF_02065">
    <property type="entry name" value="MltG"/>
    <property type="match status" value="1"/>
</dbReference>
<reference evidence="10" key="1">
    <citation type="journal article" date="2017" name="Int. J. Syst. Evol. Microbiol.">
        <title>Notoacmeibacter marinus gen. nov., sp. nov., isolated from the gut of a limpet and proposal of Notoacmeibacteraceae fam. nov. in the order Rhizobiales of the class Alphaproteobacteria.</title>
        <authorList>
            <person name="Huang Z."/>
            <person name="Guo F."/>
            <person name="Lai Q."/>
        </authorList>
    </citation>
    <scope>NUCLEOTIDE SEQUENCE [LARGE SCALE GENOMIC DNA]</scope>
    <source>
        <strain evidence="10">XMTR2A4</strain>
    </source>
</reference>